<keyword evidence="7" id="KW-1048">Host nucleus</keyword>
<dbReference type="SUPFAM" id="SSF88648">
    <property type="entry name" value="Group I dsDNA viruses"/>
    <property type="match status" value="2"/>
</dbReference>
<dbReference type="GO" id="GO:0005198">
    <property type="term" value="F:structural molecule activity"/>
    <property type="evidence" value="ECO:0007669"/>
    <property type="project" value="UniProtKB-UniRule"/>
</dbReference>
<evidence type="ECO:0000256" key="6">
    <source>
        <dbReference type="ARBA" id="ARBA00023296"/>
    </source>
</evidence>
<evidence type="ECO:0000256" key="4">
    <source>
        <dbReference type="ARBA" id="ARBA00022844"/>
    </source>
</evidence>
<feature type="disulfide bond" description="Interchain (with Cys-177)" evidence="7">
    <location>
        <position position="446"/>
    </location>
</feature>
<dbReference type="InterPro" id="IPR011222">
    <property type="entry name" value="dsDNA_vir_gr_I_capsid"/>
</dbReference>
<evidence type="ECO:0000313" key="11">
    <source>
        <dbReference type="Proteomes" id="UP000126093"/>
    </source>
</evidence>
<keyword evidence="4 7" id="KW-0946">Virion</keyword>
<dbReference type="HAMAP" id="MF_04002">
    <property type="entry name" value="PPV_L1"/>
    <property type="match status" value="1"/>
</dbReference>
<name>A0A0K1YWK9_9PAPI</name>
<sequence length="555" mass="62971">MTLWMQHSGKLYLPPAKPVAKVLNTDDYVVGTNLFFHASSERLLTVGHPYFEIPNQAIPGALAVPKVSGSQYRVFRCLLPDPNKFALIEKSIYNPERERLVWKLKGLQLGRGGPLGVGTSGHPLFNKVLDTENPNAYPPEQTDEQRQNVSMDPKQVQMLIVGCEPAMGEHWDVAKPCVGEQNNGDCPPIELVSSVIQDGDMCDTGFGAANFRRLQQDKSGVPLDIVDSICKWPDLIKMEQEVYGDKLFFFTKREQAYARHYFARAGDPGDAMPDGTVNQDMFYYSPDRSQGALPQNKLASHIYFPTVSGSLVSSEAQLFNRPYWLQKAQGPNNGICWNNNLFLTVVDNTRNTNFTISVYKNGASVPTPSQYSYKASDFKQYLRHVEEYDVELIFQLCKVSLEPDILAHLNVMDPSILDNWQLAFVPPPPQSIEDNYRYIRSLATRCPPEDPEAENKDPYKQYSFWPVDLTERFSAELSQFPLGPEAENKDPYKQYSFWPVDLTERFSAELSQFPLGRKFLFQSGLFRTYSTTSGTKRLRSSMASNTTRAKRRRVK</sequence>
<keyword evidence="6 7" id="KW-1160">Virus entry into host cell</keyword>
<keyword evidence="3 7" id="KW-1161">Viral attachment to host cell</keyword>
<comment type="subcellular location">
    <subcellularLocation>
        <location evidence="7">Virion</location>
    </subcellularLocation>
    <subcellularLocation>
        <location evidence="7">Host nucleus</location>
    </subcellularLocation>
</comment>
<gene>
    <name evidence="7 8 10" type="primary">L1</name>
</gene>
<evidence type="ECO:0000256" key="8">
    <source>
        <dbReference type="RuleBase" id="RU361248"/>
    </source>
</evidence>
<feature type="disulfide bond" description="Interchain (with Cys-446)" evidence="7">
    <location>
        <position position="177"/>
    </location>
</feature>
<keyword evidence="7" id="KW-1162">Viral penetration into host cytoplasm</keyword>
<feature type="compositionally biased region" description="Polar residues" evidence="9">
    <location>
        <begin position="536"/>
        <end position="547"/>
    </location>
</feature>
<dbReference type="EMBL" id="KP692117">
    <property type="protein sequence ID" value="AKZ17770.1"/>
    <property type="molecule type" value="Genomic_DNA"/>
</dbReference>
<keyword evidence="7" id="KW-1164">Virus endocytosis by host</keyword>
<evidence type="ECO:0000256" key="7">
    <source>
        <dbReference type="HAMAP-Rule" id="MF_04002"/>
    </source>
</evidence>
<evidence type="ECO:0000313" key="10">
    <source>
        <dbReference type="EMBL" id="AKZ17770.1"/>
    </source>
</evidence>
<evidence type="ECO:0000256" key="9">
    <source>
        <dbReference type="SAM" id="MobiDB-lite"/>
    </source>
</evidence>
<keyword evidence="5 7" id="KW-0426">Late protein</keyword>
<comment type="similarity">
    <text evidence="7 8">Belongs to the papillomaviridae L1 protein family.</text>
</comment>
<organism evidence="10 11">
    <name type="scientific">Human papillomavirus</name>
    <dbReference type="NCBI Taxonomy" id="10566"/>
    <lineage>
        <taxon>Viruses</taxon>
        <taxon>Monodnaviria</taxon>
        <taxon>Shotokuvirae</taxon>
        <taxon>Cossaviricota</taxon>
        <taxon>Papovaviricetes</taxon>
        <taxon>Zurhausenvirales</taxon>
        <taxon>Papillomaviridae</taxon>
    </lineage>
</organism>
<keyword evidence="2 7" id="KW-0945">Host-virus interaction</keyword>
<keyword evidence="1 7" id="KW-0167">Capsid protein</keyword>
<dbReference type="KEGG" id="vg:25479185"/>
<dbReference type="PRINTS" id="PR00865">
    <property type="entry name" value="HPVCAPSIDL1"/>
</dbReference>
<evidence type="ECO:0000256" key="1">
    <source>
        <dbReference type="ARBA" id="ARBA00022561"/>
    </source>
</evidence>
<dbReference type="Pfam" id="PF00500">
    <property type="entry name" value="Late_protein_L1"/>
    <property type="match status" value="2"/>
</dbReference>
<dbReference type="InterPro" id="IPR036973">
    <property type="entry name" value="Capsid_L1_sf_Papillomavir"/>
</dbReference>
<keyword evidence="7" id="KW-1015">Disulfide bond</keyword>
<reference evidence="11" key="1">
    <citation type="submission" date="2015-01" db="EMBL/GenBank/DDBJ databases">
        <title>Does Human Papillomavirus-Negative Condylomata Exist?</title>
        <authorList>
            <person name="Arroyo Muhr L.S."/>
            <person name="Bzhalava D."/>
            <person name="Lagheden C."/>
            <person name="Eklund C."/>
            <person name="Johansson H."/>
            <person name="Forslund O."/>
            <person name="Dillner J."/>
            <person name="Hultin E."/>
        </authorList>
    </citation>
    <scope>NUCLEOTIDE SEQUENCE [LARGE SCALE GENOMIC DNA]</scope>
</reference>
<dbReference type="InterPro" id="IPR002210">
    <property type="entry name" value="Capsid_L1_Papillomavir"/>
</dbReference>
<dbReference type="GeneID" id="25479185"/>
<keyword evidence="8" id="KW-1145">T=7 icosahedral capsid protein</keyword>
<dbReference type="OrthoDB" id="5037at10239"/>
<evidence type="ECO:0000256" key="5">
    <source>
        <dbReference type="ARBA" id="ARBA00022921"/>
    </source>
</evidence>
<dbReference type="GO" id="GO:0039620">
    <property type="term" value="C:T=7 icosahedral viral capsid"/>
    <property type="evidence" value="ECO:0007669"/>
    <property type="project" value="UniProtKB-UniRule"/>
</dbReference>
<dbReference type="GO" id="GO:0042025">
    <property type="term" value="C:host cell nucleus"/>
    <property type="evidence" value="ECO:0007669"/>
    <property type="project" value="UniProtKB-SubCell"/>
</dbReference>
<dbReference type="GO" id="GO:0075509">
    <property type="term" value="P:endocytosis involved in viral entry into host cell"/>
    <property type="evidence" value="ECO:0007669"/>
    <property type="project" value="UniProtKB-KW"/>
</dbReference>
<protein>
    <recommendedName>
        <fullName evidence="7 8">Major capsid protein L1</fullName>
    </recommendedName>
</protein>
<evidence type="ECO:0000256" key="2">
    <source>
        <dbReference type="ARBA" id="ARBA00022581"/>
    </source>
</evidence>
<comment type="function">
    <text evidence="7 8">Forms an icosahedral capsid with a T=7 symmetry and a 50 nm diameter. The capsid is composed of 72 pentamers linked to each other by disulfide bonds and associated with L2 proteins. Binds to heparan sulfate proteoglycans on cell surface of basal layer keratinocytes to provide initial virion attachment. This binding mediates a conformational change in the virus capsid that facilitates efficient infection. The virion enters the host cell via endocytosis. During virus trafficking, L1 protein dissociates from the viral DNA and the genomic DNA is released to the host nucleus. The virion assembly takes place within the cell nucleus. Encapsulates the genomic DNA together with protein L2.</text>
</comment>
<dbReference type="Proteomes" id="UP000126093">
    <property type="component" value="Segment"/>
</dbReference>
<accession>A0A0K1YWK9</accession>
<dbReference type="SMR" id="A0A0K1YWK9"/>
<comment type="subunit">
    <text evidence="7">Self-assembles into homopentamers. The capsid has an icosahedral symmetry and consists of 72 capsomers, with each capsomer being a pentamer of L1. Interacts with the minor capsid protein L2; this interaction is necessary for viral genome encapsidation. Interacts with protein E2; this interaction enhances E2-dependent replication and transcription activation.</text>
</comment>
<dbReference type="RefSeq" id="YP_009163896.1">
    <property type="nucleotide sequence ID" value="NC_027779.1"/>
</dbReference>
<dbReference type="Gene3D" id="2.60.175.20">
    <property type="entry name" value="Major capsid L1 (late) superfamily, Papillomavirus"/>
    <property type="match status" value="3"/>
</dbReference>
<dbReference type="GO" id="GO:0019062">
    <property type="term" value="P:virion attachment to host cell"/>
    <property type="evidence" value="ECO:0007669"/>
    <property type="project" value="UniProtKB-UniRule"/>
</dbReference>
<proteinExistence type="inferred from homology"/>
<evidence type="ECO:0000256" key="3">
    <source>
        <dbReference type="ARBA" id="ARBA00022804"/>
    </source>
</evidence>
<feature type="region of interest" description="Disordered" evidence="9">
    <location>
        <begin position="536"/>
        <end position="555"/>
    </location>
</feature>